<dbReference type="AlphaFoldDB" id="A0AAU9CUX3"/>
<keyword evidence="1" id="KW-0732">Signal</keyword>
<keyword evidence="3" id="KW-1185">Reference proteome</keyword>
<evidence type="ECO:0000256" key="1">
    <source>
        <dbReference type="SAM" id="SignalP"/>
    </source>
</evidence>
<sequence length="132" mass="15398">MKKLAFLFLIIALGASYAFAQGNYVPETIEFTHDIEGTDERVYFELKKTGETVSTVTYDIIYTGYYRTPPEGVEYRYEVPYIQTPYRVTLPINSPKPYFEFDFSLIFKHETRHYKARCFDIPLPGPAFLGHN</sequence>
<accession>A0AAU9CUX3</accession>
<dbReference type="KEGG" id="fax:FUAX_52920"/>
<gene>
    <name evidence="2" type="ORF">FUAX_52920</name>
</gene>
<dbReference type="RefSeq" id="WP_338396101.1">
    <property type="nucleotide sequence ID" value="NZ_AP025321.1"/>
</dbReference>
<reference evidence="2 3" key="1">
    <citation type="submission" date="2021-12" db="EMBL/GenBank/DDBJ databases">
        <title>Genome sequencing of bacteria with rrn-lacking chromosome and rrn-plasmid.</title>
        <authorList>
            <person name="Anda M."/>
            <person name="Iwasaki W."/>
        </authorList>
    </citation>
    <scope>NUCLEOTIDE SEQUENCE [LARGE SCALE GENOMIC DNA]</scope>
    <source>
        <strain evidence="2 3">DSM 100852</strain>
        <plasmid evidence="2 3">pFA7</plasmid>
    </source>
</reference>
<organism evidence="2 3">
    <name type="scientific">Fulvitalea axinellae</name>
    <dbReference type="NCBI Taxonomy" id="1182444"/>
    <lineage>
        <taxon>Bacteria</taxon>
        <taxon>Pseudomonadati</taxon>
        <taxon>Bacteroidota</taxon>
        <taxon>Cytophagia</taxon>
        <taxon>Cytophagales</taxon>
        <taxon>Persicobacteraceae</taxon>
        <taxon>Fulvitalea</taxon>
    </lineage>
</organism>
<dbReference type="EMBL" id="AP025321">
    <property type="protein sequence ID" value="BDD12860.1"/>
    <property type="molecule type" value="Genomic_DNA"/>
</dbReference>
<dbReference type="Proteomes" id="UP001348817">
    <property type="component" value="Plasmid pFA7"/>
</dbReference>
<evidence type="ECO:0000313" key="2">
    <source>
        <dbReference type="EMBL" id="BDD12860.1"/>
    </source>
</evidence>
<keyword evidence="2" id="KW-0614">Plasmid</keyword>
<feature type="signal peptide" evidence="1">
    <location>
        <begin position="1"/>
        <end position="20"/>
    </location>
</feature>
<evidence type="ECO:0000313" key="3">
    <source>
        <dbReference type="Proteomes" id="UP001348817"/>
    </source>
</evidence>
<protein>
    <submittedName>
        <fullName evidence="2">Uncharacterized protein</fullName>
    </submittedName>
</protein>
<proteinExistence type="predicted"/>
<geneLocation type="plasmid" evidence="2 3">
    <name>pFA7</name>
</geneLocation>
<feature type="chain" id="PRO_5043549502" evidence="1">
    <location>
        <begin position="21"/>
        <end position="132"/>
    </location>
</feature>
<name>A0AAU9CUX3_9BACT</name>